<organism evidence="2 3">
    <name type="scientific">Streptomyces axinellae</name>
    <dbReference type="NCBI Taxonomy" id="552788"/>
    <lineage>
        <taxon>Bacteria</taxon>
        <taxon>Bacillati</taxon>
        <taxon>Actinomycetota</taxon>
        <taxon>Actinomycetes</taxon>
        <taxon>Kitasatosporales</taxon>
        <taxon>Streptomycetaceae</taxon>
        <taxon>Streptomyces</taxon>
    </lineage>
</organism>
<protein>
    <recommendedName>
        <fullName evidence="4">Gas vesicle protein</fullName>
    </recommendedName>
</protein>
<evidence type="ECO:0000256" key="1">
    <source>
        <dbReference type="SAM" id="MobiDB-lite"/>
    </source>
</evidence>
<proteinExistence type="predicted"/>
<evidence type="ECO:0008006" key="4">
    <source>
        <dbReference type="Google" id="ProtNLM"/>
    </source>
</evidence>
<comment type="caution">
    <text evidence="2">The sequence shown here is derived from an EMBL/GenBank/DDBJ whole genome shotgun (WGS) entry which is preliminary data.</text>
</comment>
<feature type="compositionally biased region" description="Gly residues" evidence="1">
    <location>
        <begin position="48"/>
        <end position="58"/>
    </location>
</feature>
<dbReference type="RefSeq" id="WP_344569612.1">
    <property type="nucleotide sequence ID" value="NZ_BAAARJ010000021.1"/>
</dbReference>
<sequence>MSERESHGTSATQKRKPTSQRESKSASASASKSTGTGARNDTSSGSGTRTGDGTGTSTGSGAKSRQQPAEKPAERSAGKPAEQSADQSAEQPAEQPAERPAPKKPGAAQVLRSAQDTLEALTGLESESVSSVIRGDDGGWTLHVEVVELRRLPDSTSMLGSYEVTLDEDGELTGYRRLRRYERGKADPK</sequence>
<feature type="region of interest" description="Disordered" evidence="1">
    <location>
        <begin position="1"/>
        <end position="110"/>
    </location>
</feature>
<evidence type="ECO:0000313" key="2">
    <source>
        <dbReference type="EMBL" id="GAA2632324.1"/>
    </source>
</evidence>
<evidence type="ECO:0000313" key="3">
    <source>
        <dbReference type="Proteomes" id="UP001501447"/>
    </source>
</evidence>
<gene>
    <name evidence="2" type="ORF">GCM10009863_55400</name>
</gene>
<dbReference type="EMBL" id="BAAARJ010000021">
    <property type="protein sequence ID" value="GAA2632324.1"/>
    <property type="molecule type" value="Genomic_DNA"/>
</dbReference>
<dbReference type="Pfam" id="PF05800">
    <property type="entry name" value="GvpO"/>
    <property type="match status" value="1"/>
</dbReference>
<keyword evidence="3" id="KW-1185">Reference proteome</keyword>
<dbReference type="Proteomes" id="UP001501447">
    <property type="component" value="Unassembled WGS sequence"/>
</dbReference>
<reference evidence="3" key="1">
    <citation type="journal article" date="2019" name="Int. J. Syst. Evol. Microbiol.">
        <title>The Global Catalogue of Microorganisms (GCM) 10K type strain sequencing project: providing services to taxonomists for standard genome sequencing and annotation.</title>
        <authorList>
            <consortium name="The Broad Institute Genomics Platform"/>
            <consortium name="The Broad Institute Genome Sequencing Center for Infectious Disease"/>
            <person name="Wu L."/>
            <person name="Ma J."/>
        </authorList>
    </citation>
    <scope>NUCLEOTIDE SEQUENCE [LARGE SCALE GENOMIC DNA]</scope>
    <source>
        <strain evidence="3">JCM 16373</strain>
    </source>
</reference>
<name>A0ABP6D004_9ACTN</name>
<feature type="compositionally biased region" description="Low complexity" evidence="1">
    <location>
        <begin position="80"/>
        <end position="95"/>
    </location>
</feature>
<feature type="compositionally biased region" description="Low complexity" evidence="1">
    <location>
        <begin position="25"/>
        <end position="47"/>
    </location>
</feature>
<dbReference type="InterPro" id="IPR008634">
    <property type="entry name" value="Gas-vesicle_GvpO"/>
</dbReference>
<accession>A0ABP6D004</accession>